<dbReference type="EMBL" id="CAJHUC010000300">
    <property type="protein sequence ID" value="CAD7695048.1"/>
    <property type="molecule type" value="Genomic_DNA"/>
</dbReference>
<accession>A0A8S1IKY7</accession>
<evidence type="ECO:0000313" key="2">
    <source>
        <dbReference type="EMBL" id="CAD7695048.1"/>
    </source>
</evidence>
<dbReference type="OrthoDB" id="331948at2759"/>
<name>A0A8S1IKY7_9CHLO</name>
<keyword evidence="1" id="KW-0732">Signal</keyword>
<organism evidence="2 3">
    <name type="scientific">Ostreobium quekettii</name>
    <dbReference type="NCBI Taxonomy" id="121088"/>
    <lineage>
        <taxon>Eukaryota</taxon>
        <taxon>Viridiplantae</taxon>
        <taxon>Chlorophyta</taxon>
        <taxon>core chlorophytes</taxon>
        <taxon>Ulvophyceae</taxon>
        <taxon>TCBD clade</taxon>
        <taxon>Bryopsidales</taxon>
        <taxon>Ostreobineae</taxon>
        <taxon>Ostreobiaceae</taxon>
        <taxon>Ostreobium</taxon>
    </lineage>
</organism>
<dbReference type="GO" id="GO:0016409">
    <property type="term" value="F:palmitoyltransferase activity"/>
    <property type="evidence" value="ECO:0007669"/>
    <property type="project" value="InterPro"/>
</dbReference>
<protein>
    <recommendedName>
        <fullName evidence="4">Protein S-acyltransferase</fullName>
    </recommendedName>
</protein>
<gene>
    <name evidence="2" type="ORF">OSTQU699_LOCUS409</name>
</gene>
<comment type="caution">
    <text evidence="2">The sequence shown here is derived from an EMBL/GenBank/DDBJ whole genome shotgun (WGS) entry which is preliminary data.</text>
</comment>
<evidence type="ECO:0000313" key="3">
    <source>
        <dbReference type="Proteomes" id="UP000708148"/>
    </source>
</evidence>
<dbReference type="InterPro" id="IPR039859">
    <property type="entry name" value="PFA4/ZDH16/20/ERF2-like"/>
</dbReference>
<dbReference type="AlphaFoldDB" id="A0A8S1IKY7"/>
<dbReference type="Proteomes" id="UP000708148">
    <property type="component" value="Unassembled WGS sequence"/>
</dbReference>
<evidence type="ECO:0008006" key="4">
    <source>
        <dbReference type="Google" id="ProtNLM"/>
    </source>
</evidence>
<evidence type="ECO:0000256" key="1">
    <source>
        <dbReference type="SAM" id="SignalP"/>
    </source>
</evidence>
<reference evidence="2" key="1">
    <citation type="submission" date="2020-12" db="EMBL/GenBank/DDBJ databases">
        <authorList>
            <person name="Iha C."/>
        </authorList>
    </citation>
    <scope>NUCLEOTIDE SEQUENCE</scope>
</reference>
<feature type="signal peptide" evidence="1">
    <location>
        <begin position="1"/>
        <end position="17"/>
    </location>
</feature>
<feature type="chain" id="PRO_5035816719" description="Protein S-acyltransferase" evidence="1">
    <location>
        <begin position="18"/>
        <end position="100"/>
    </location>
</feature>
<sequence length="100" mass="11129">MQVTLLILTFVLAIALASLMGWHIHLVISNKTTIEYHEGVTAKLKASKMGRSWEHPYDVGLAGNLVDMFGDGLFQWLQIRAGLRGTGTSFLTILDDKQRT</sequence>
<proteinExistence type="predicted"/>
<keyword evidence="3" id="KW-1185">Reference proteome</keyword>
<dbReference type="PANTHER" id="PTHR12246">
    <property type="entry name" value="PALMITOYLTRANSFERASE ZDHHC16"/>
    <property type="match status" value="1"/>
</dbReference>